<evidence type="ECO:0000313" key="4">
    <source>
        <dbReference type="Proteomes" id="UP001428817"/>
    </source>
</evidence>
<dbReference type="Gene3D" id="1.20.5.1930">
    <property type="match status" value="1"/>
</dbReference>
<dbReference type="InterPro" id="IPR011712">
    <property type="entry name" value="Sig_transdc_His_kin_sub3_dim/P"/>
</dbReference>
<dbReference type="Proteomes" id="UP001428817">
    <property type="component" value="Unassembled WGS sequence"/>
</dbReference>
<dbReference type="Gene3D" id="3.30.450.40">
    <property type="match status" value="1"/>
</dbReference>
<protein>
    <recommendedName>
        <fullName evidence="5">GAF domain-containing protein</fullName>
    </recommendedName>
</protein>
<evidence type="ECO:0000259" key="2">
    <source>
        <dbReference type="Pfam" id="PF13185"/>
    </source>
</evidence>
<keyword evidence="4" id="KW-1185">Reference proteome</keyword>
<name>A0ABP9PP22_9PSEU</name>
<evidence type="ECO:0000259" key="1">
    <source>
        <dbReference type="Pfam" id="PF07730"/>
    </source>
</evidence>
<evidence type="ECO:0000313" key="3">
    <source>
        <dbReference type="EMBL" id="GAA5149751.1"/>
    </source>
</evidence>
<comment type="caution">
    <text evidence="3">The sequence shown here is derived from an EMBL/GenBank/DDBJ whole genome shotgun (WGS) entry which is preliminary data.</text>
</comment>
<dbReference type="InterPro" id="IPR003018">
    <property type="entry name" value="GAF"/>
</dbReference>
<sequence length="231" mass="24785">MDRVRKQLARLGELDRGYWSAVALGGQHAALGEALRRLVGDPGFGVAWISQPGKDGHLAIRVTGGTRTGLLRNLAIAPGSGLTGKVFDTVDVHWVDEYFAAESITHDFDRHIAAEGITRLIAVPIMSENRVSGVLSVGRRTDGVFGDRSIERIVATANSAALAGAVAERTRQAAEIAAHEERRRFAMQLHDSVGAMLYAITAGVRGLDIESLDEPLRQRLATIEDQAAEAA</sequence>
<proteinExistence type="predicted"/>
<feature type="domain" description="GAF" evidence="2">
    <location>
        <begin position="33"/>
        <end position="163"/>
    </location>
</feature>
<evidence type="ECO:0008006" key="5">
    <source>
        <dbReference type="Google" id="ProtNLM"/>
    </source>
</evidence>
<dbReference type="InterPro" id="IPR029016">
    <property type="entry name" value="GAF-like_dom_sf"/>
</dbReference>
<feature type="domain" description="Signal transduction histidine kinase subgroup 3 dimerisation and phosphoacceptor" evidence="1">
    <location>
        <begin position="181"/>
        <end position="230"/>
    </location>
</feature>
<reference evidence="4" key="1">
    <citation type="journal article" date="2019" name="Int. J. Syst. Evol. Microbiol.">
        <title>The Global Catalogue of Microorganisms (GCM) 10K type strain sequencing project: providing services to taxonomists for standard genome sequencing and annotation.</title>
        <authorList>
            <consortium name="The Broad Institute Genomics Platform"/>
            <consortium name="The Broad Institute Genome Sequencing Center for Infectious Disease"/>
            <person name="Wu L."/>
            <person name="Ma J."/>
        </authorList>
    </citation>
    <scope>NUCLEOTIDE SEQUENCE [LARGE SCALE GENOMIC DNA]</scope>
    <source>
        <strain evidence="4">JCM 18303</strain>
    </source>
</reference>
<organism evidence="3 4">
    <name type="scientific">Pseudonocardia eucalypti</name>
    <dbReference type="NCBI Taxonomy" id="648755"/>
    <lineage>
        <taxon>Bacteria</taxon>
        <taxon>Bacillati</taxon>
        <taxon>Actinomycetota</taxon>
        <taxon>Actinomycetes</taxon>
        <taxon>Pseudonocardiales</taxon>
        <taxon>Pseudonocardiaceae</taxon>
        <taxon>Pseudonocardia</taxon>
    </lineage>
</organism>
<dbReference type="Pfam" id="PF07730">
    <property type="entry name" value="HisKA_3"/>
    <property type="match status" value="1"/>
</dbReference>
<dbReference type="Pfam" id="PF13185">
    <property type="entry name" value="GAF_2"/>
    <property type="match status" value="1"/>
</dbReference>
<accession>A0ABP9PP22</accession>
<dbReference type="SUPFAM" id="SSF55781">
    <property type="entry name" value="GAF domain-like"/>
    <property type="match status" value="1"/>
</dbReference>
<gene>
    <name evidence="3" type="ORF">GCM10023321_14120</name>
</gene>
<dbReference type="EMBL" id="BAABJP010000004">
    <property type="protein sequence ID" value="GAA5149751.1"/>
    <property type="molecule type" value="Genomic_DNA"/>
</dbReference>